<dbReference type="GO" id="GO:0003677">
    <property type="term" value="F:DNA binding"/>
    <property type="evidence" value="ECO:0007669"/>
    <property type="project" value="InterPro"/>
</dbReference>
<reference evidence="3" key="1">
    <citation type="submission" date="2021-01" db="EMBL/GenBank/DDBJ databases">
        <authorList>
            <person name="Corre E."/>
            <person name="Pelletier E."/>
            <person name="Niang G."/>
            <person name="Scheremetjew M."/>
            <person name="Finn R."/>
            <person name="Kale V."/>
            <person name="Holt S."/>
            <person name="Cochrane G."/>
            <person name="Meng A."/>
            <person name="Brown T."/>
            <person name="Cohen L."/>
        </authorList>
    </citation>
    <scope>NUCLEOTIDE SEQUENCE</scope>
    <source>
        <strain evidence="3">CCMP1723</strain>
    </source>
</reference>
<feature type="compositionally biased region" description="Basic and acidic residues" evidence="1">
    <location>
        <begin position="35"/>
        <end position="55"/>
    </location>
</feature>
<dbReference type="PROSITE" id="PS51141">
    <property type="entry name" value="ZF_SBP"/>
    <property type="match status" value="1"/>
</dbReference>
<sequence length="392" mass="42444">MVFPGDSGKYDWPIMSYGGEQLLWLQEGSGTADGASKRDRSAGDSNVERGVKRAAEPSQAQDAPRKKATPGPRVKNRICQVVGCNIEYSSTHECRARACQTHCCALSVRLEGQDPERQFRFCYQCHKFQELDAFRNPDGTLRPRHNCYQSQALRLDRRKKKDAAAKASKKKLDIAAVLEAQSGHIIHAVNRASDAAASNLILTNVTEVMEVAKATRQTIANARQRPYTHPSQRLPHTTEPGAEGRVPGDHPSGPSRRASPLDLTAIDDKRRRRRATHVMGDAAGVTTTLAARGGESPFVVDASFDSHARGFDGGVQATTPFCASPSLGNPASGGDVASGAGGAAATIDRTRFEELAHELREEAFQQGFGRDGRESSPDLFHSLFSGTPVRSK</sequence>
<evidence type="ECO:0000256" key="1">
    <source>
        <dbReference type="SAM" id="MobiDB-lite"/>
    </source>
</evidence>
<feature type="domain" description="SBP-type" evidence="2">
    <location>
        <begin position="76"/>
        <end position="155"/>
    </location>
</feature>
<name>A0A7S0ILG5_MICPS</name>
<feature type="region of interest" description="Disordered" evidence="1">
    <location>
        <begin position="364"/>
        <end position="392"/>
    </location>
</feature>
<dbReference type="InterPro" id="IPR036893">
    <property type="entry name" value="SBP_sf"/>
</dbReference>
<dbReference type="InterPro" id="IPR004333">
    <property type="entry name" value="SBP_dom"/>
</dbReference>
<organism evidence="3">
    <name type="scientific">Micromonas pusilla</name>
    <name type="common">Picoplanktonic green alga</name>
    <name type="synonym">Chromulina pusilla</name>
    <dbReference type="NCBI Taxonomy" id="38833"/>
    <lineage>
        <taxon>Eukaryota</taxon>
        <taxon>Viridiplantae</taxon>
        <taxon>Chlorophyta</taxon>
        <taxon>Mamiellophyceae</taxon>
        <taxon>Mamiellales</taxon>
        <taxon>Mamiellaceae</taxon>
        <taxon>Micromonas</taxon>
    </lineage>
</organism>
<accession>A0A7S0ILG5</accession>
<dbReference type="AlphaFoldDB" id="A0A7S0ILG5"/>
<evidence type="ECO:0000313" key="3">
    <source>
        <dbReference type="EMBL" id="CAD8525368.1"/>
    </source>
</evidence>
<protein>
    <recommendedName>
        <fullName evidence="2">SBP-type domain-containing protein</fullName>
    </recommendedName>
</protein>
<dbReference type="Gene3D" id="4.10.1100.10">
    <property type="entry name" value="Transcription factor, SBP-box domain"/>
    <property type="match status" value="1"/>
</dbReference>
<evidence type="ECO:0000259" key="2">
    <source>
        <dbReference type="PROSITE" id="PS51141"/>
    </source>
</evidence>
<proteinExistence type="predicted"/>
<dbReference type="SUPFAM" id="SSF103612">
    <property type="entry name" value="SBT domain"/>
    <property type="match status" value="1"/>
</dbReference>
<dbReference type="EMBL" id="HBEQ01014075">
    <property type="protein sequence ID" value="CAD8525368.1"/>
    <property type="molecule type" value="Transcribed_RNA"/>
</dbReference>
<gene>
    <name evidence="3" type="ORF">MCOM1403_LOCUS11333</name>
</gene>
<feature type="region of interest" description="Disordered" evidence="1">
    <location>
        <begin position="219"/>
        <end position="262"/>
    </location>
</feature>
<dbReference type="Pfam" id="PF03110">
    <property type="entry name" value="SBP"/>
    <property type="match status" value="1"/>
</dbReference>
<feature type="region of interest" description="Disordered" evidence="1">
    <location>
        <begin position="28"/>
        <end position="72"/>
    </location>
</feature>
<dbReference type="GO" id="GO:0005634">
    <property type="term" value="C:nucleus"/>
    <property type="evidence" value="ECO:0007669"/>
    <property type="project" value="InterPro"/>
</dbReference>